<keyword evidence="1" id="KW-0732">Signal</keyword>
<reference evidence="2" key="1">
    <citation type="submission" date="2016-03" db="EMBL/GenBank/DDBJ databases">
        <title>Draft genome sequence of Rosellinia necatrix.</title>
        <authorList>
            <person name="Kanematsu S."/>
        </authorList>
    </citation>
    <scope>NUCLEOTIDE SEQUENCE [LARGE SCALE GENOMIC DNA]</scope>
    <source>
        <strain evidence="2">W97</strain>
    </source>
</reference>
<evidence type="ECO:0008006" key="4">
    <source>
        <dbReference type="Google" id="ProtNLM"/>
    </source>
</evidence>
<dbReference type="Proteomes" id="UP000054516">
    <property type="component" value="Unassembled WGS sequence"/>
</dbReference>
<dbReference type="EMBL" id="DF977466">
    <property type="protein sequence ID" value="GAP86757.1"/>
    <property type="molecule type" value="Genomic_DNA"/>
</dbReference>
<protein>
    <recommendedName>
        <fullName evidence="4">AA1-like domain-containing protein</fullName>
    </recommendedName>
</protein>
<feature type="signal peptide" evidence="1">
    <location>
        <begin position="1"/>
        <end position="18"/>
    </location>
</feature>
<gene>
    <name evidence="2" type="ORF">SAMD00023353_2101280</name>
</gene>
<feature type="chain" id="PRO_5010690656" description="AA1-like domain-containing protein" evidence="1">
    <location>
        <begin position="19"/>
        <end position="135"/>
    </location>
</feature>
<accession>A0A1W2TFC9</accession>
<dbReference type="AlphaFoldDB" id="A0A1W2TFC9"/>
<evidence type="ECO:0000313" key="3">
    <source>
        <dbReference type="Proteomes" id="UP000054516"/>
    </source>
</evidence>
<evidence type="ECO:0000256" key="1">
    <source>
        <dbReference type="SAM" id="SignalP"/>
    </source>
</evidence>
<dbReference type="OrthoDB" id="3490397at2759"/>
<sequence>MRTSFFASLAALAASAVAAPLEVRETYATWSATEVQTLVAHIIYGVNFRITAPAGYISGAPEFDVSCKVLAFSSPEVQPCTFNGPQADGSKVEAKFSYTGAPVTVYHTFGSTTASGGSGTLSYNTDFTVDVTSVV</sequence>
<proteinExistence type="predicted"/>
<keyword evidence="3" id="KW-1185">Reference proteome</keyword>
<name>A0A1W2TFC9_ROSNE</name>
<dbReference type="STRING" id="77044.A0A1W2TFC9"/>
<evidence type="ECO:0000313" key="2">
    <source>
        <dbReference type="EMBL" id="GAP86757.1"/>
    </source>
</evidence>
<organism evidence="2">
    <name type="scientific">Rosellinia necatrix</name>
    <name type="common">White root-rot fungus</name>
    <dbReference type="NCBI Taxonomy" id="77044"/>
    <lineage>
        <taxon>Eukaryota</taxon>
        <taxon>Fungi</taxon>
        <taxon>Dikarya</taxon>
        <taxon>Ascomycota</taxon>
        <taxon>Pezizomycotina</taxon>
        <taxon>Sordariomycetes</taxon>
        <taxon>Xylariomycetidae</taxon>
        <taxon>Xylariales</taxon>
        <taxon>Xylariaceae</taxon>
        <taxon>Rosellinia</taxon>
    </lineage>
</organism>